<comment type="similarity">
    <text evidence="7">Belongs to the protein kinase superfamily.</text>
</comment>
<dbReference type="InterPro" id="IPR011009">
    <property type="entry name" value="Kinase-like_dom_sf"/>
</dbReference>
<accession>A0A2G5VCX3</accession>
<sequence>MLDSDLEKYKTTRRLGLGAFGEVVLMEHTEYPKIKMAAKIMPVSKTNPEKIRHEFRIHRYLSHENIIKMLDMRQTRNNFFLFLEFAGSGDLFDRIPKDLGMSSSIAQHYFKQLIAGIKYMHGKGVVHRDIKPENLLIGRNDTLKICDFGCARKFRNHDDEEVLLQGADGTSHYAAPEVFAQKSYRGPPIDIWSSGVTLMVLLTGQQPWKKADGSSKKYQRWMDGKNDETDAWNRLDQIALGFLQSCLTDDVDERLTIEEIESSPYMAHNYEEENEIIN</sequence>
<comment type="caution">
    <text evidence="9">The sequence shown here is derived from an EMBL/GenBank/DDBJ whole genome shotgun (WGS) entry which is preliminary data.</text>
</comment>
<keyword evidence="2" id="KW-0808">Transferase</keyword>
<dbReference type="Gene3D" id="1.10.510.10">
    <property type="entry name" value="Transferase(Phosphotransferase) domain 1"/>
    <property type="match status" value="1"/>
</dbReference>
<evidence type="ECO:0000256" key="1">
    <source>
        <dbReference type="ARBA" id="ARBA00022527"/>
    </source>
</evidence>
<dbReference type="InterPro" id="IPR017441">
    <property type="entry name" value="Protein_kinase_ATP_BS"/>
</dbReference>
<dbReference type="Proteomes" id="UP000230233">
    <property type="component" value="Chromosome II"/>
</dbReference>
<dbReference type="EMBL" id="PDUG01000002">
    <property type="protein sequence ID" value="PIC49592.1"/>
    <property type="molecule type" value="Genomic_DNA"/>
</dbReference>
<name>A0A2G5VCX3_9PELO</name>
<feature type="binding site" evidence="6">
    <location>
        <position position="39"/>
    </location>
    <ligand>
        <name>ATP</name>
        <dbReference type="ChEBI" id="CHEBI:30616"/>
    </ligand>
</feature>
<dbReference type="GO" id="GO:0005524">
    <property type="term" value="F:ATP binding"/>
    <property type="evidence" value="ECO:0007669"/>
    <property type="project" value="UniProtKB-UniRule"/>
</dbReference>
<dbReference type="STRING" id="1611254.A0A2G5VCX3"/>
<dbReference type="OrthoDB" id="5866181at2759"/>
<dbReference type="GO" id="GO:0050321">
    <property type="term" value="F:tau-protein kinase activity"/>
    <property type="evidence" value="ECO:0007669"/>
    <property type="project" value="TreeGrafter"/>
</dbReference>
<protein>
    <recommendedName>
        <fullName evidence="8">Protein kinase domain-containing protein</fullName>
    </recommendedName>
</protein>
<dbReference type="Pfam" id="PF00069">
    <property type="entry name" value="Pkinase"/>
    <property type="match status" value="1"/>
</dbReference>
<evidence type="ECO:0000313" key="10">
    <source>
        <dbReference type="Proteomes" id="UP000230233"/>
    </source>
</evidence>
<dbReference type="SMART" id="SM00220">
    <property type="entry name" value="S_TKc"/>
    <property type="match status" value="1"/>
</dbReference>
<keyword evidence="10" id="KW-1185">Reference proteome</keyword>
<keyword evidence="5 6" id="KW-0067">ATP-binding</keyword>
<dbReference type="PROSITE" id="PS00108">
    <property type="entry name" value="PROTEIN_KINASE_ST"/>
    <property type="match status" value="1"/>
</dbReference>
<organism evidence="9 10">
    <name type="scientific">Caenorhabditis nigoni</name>
    <dbReference type="NCBI Taxonomy" id="1611254"/>
    <lineage>
        <taxon>Eukaryota</taxon>
        <taxon>Metazoa</taxon>
        <taxon>Ecdysozoa</taxon>
        <taxon>Nematoda</taxon>
        <taxon>Chromadorea</taxon>
        <taxon>Rhabditida</taxon>
        <taxon>Rhabditina</taxon>
        <taxon>Rhabditomorpha</taxon>
        <taxon>Rhabditoidea</taxon>
        <taxon>Rhabditidae</taxon>
        <taxon>Peloderinae</taxon>
        <taxon>Caenorhabditis</taxon>
    </lineage>
</organism>
<feature type="domain" description="Protein kinase" evidence="8">
    <location>
        <begin position="9"/>
        <end position="266"/>
    </location>
</feature>
<evidence type="ECO:0000256" key="4">
    <source>
        <dbReference type="ARBA" id="ARBA00022777"/>
    </source>
</evidence>
<dbReference type="GO" id="GO:0035556">
    <property type="term" value="P:intracellular signal transduction"/>
    <property type="evidence" value="ECO:0007669"/>
    <property type="project" value="TreeGrafter"/>
</dbReference>
<proteinExistence type="inferred from homology"/>
<dbReference type="SUPFAM" id="SSF56112">
    <property type="entry name" value="Protein kinase-like (PK-like)"/>
    <property type="match status" value="1"/>
</dbReference>
<evidence type="ECO:0000256" key="7">
    <source>
        <dbReference type="RuleBase" id="RU000304"/>
    </source>
</evidence>
<keyword evidence="3 6" id="KW-0547">Nucleotide-binding</keyword>
<dbReference type="PANTHER" id="PTHR24346:SF82">
    <property type="entry name" value="KP78A-RELATED"/>
    <property type="match status" value="1"/>
</dbReference>
<evidence type="ECO:0000313" key="9">
    <source>
        <dbReference type="EMBL" id="PIC49592.1"/>
    </source>
</evidence>
<dbReference type="PROSITE" id="PS00107">
    <property type="entry name" value="PROTEIN_KINASE_ATP"/>
    <property type="match status" value="1"/>
</dbReference>
<dbReference type="AlphaFoldDB" id="A0A2G5VCX3"/>
<evidence type="ECO:0000256" key="2">
    <source>
        <dbReference type="ARBA" id="ARBA00022679"/>
    </source>
</evidence>
<dbReference type="InterPro" id="IPR000719">
    <property type="entry name" value="Prot_kinase_dom"/>
</dbReference>
<reference evidence="10" key="1">
    <citation type="submission" date="2017-10" db="EMBL/GenBank/DDBJ databases">
        <title>Rapid genome shrinkage in a self-fertile nematode reveals novel sperm competition proteins.</title>
        <authorList>
            <person name="Yin D."/>
            <person name="Schwarz E.M."/>
            <person name="Thomas C.G."/>
            <person name="Felde R.L."/>
            <person name="Korf I.F."/>
            <person name="Cutter A.D."/>
            <person name="Schartner C.M."/>
            <person name="Ralston E.J."/>
            <person name="Meyer B.J."/>
            <person name="Haag E.S."/>
        </authorList>
    </citation>
    <scope>NUCLEOTIDE SEQUENCE [LARGE SCALE GENOMIC DNA]</scope>
    <source>
        <strain evidence="10">JU1422</strain>
    </source>
</reference>
<dbReference type="FunFam" id="1.10.510.10:FF:001109">
    <property type="entry name" value="Protein CBG07147"/>
    <property type="match status" value="1"/>
</dbReference>
<evidence type="ECO:0000256" key="6">
    <source>
        <dbReference type="PROSITE-ProRule" id="PRU10141"/>
    </source>
</evidence>
<keyword evidence="4" id="KW-0418">Kinase</keyword>
<dbReference type="GO" id="GO:0005737">
    <property type="term" value="C:cytoplasm"/>
    <property type="evidence" value="ECO:0007669"/>
    <property type="project" value="TreeGrafter"/>
</dbReference>
<evidence type="ECO:0000259" key="8">
    <source>
        <dbReference type="PROSITE" id="PS50011"/>
    </source>
</evidence>
<dbReference type="PROSITE" id="PS50011">
    <property type="entry name" value="PROTEIN_KINASE_DOM"/>
    <property type="match status" value="1"/>
</dbReference>
<keyword evidence="1 7" id="KW-0723">Serine/threonine-protein kinase</keyword>
<dbReference type="InterPro" id="IPR008271">
    <property type="entry name" value="Ser/Thr_kinase_AS"/>
</dbReference>
<gene>
    <name evidence="9" type="primary">Cnig_chr_II.g8144</name>
    <name evidence="9" type="ORF">B9Z55_008144</name>
</gene>
<evidence type="ECO:0000256" key="3">
    <source>
        <dbReference type="ARBA" id="ARBA00022741"/>
    </source>
</evidence>
<evidence type="ECO:0000256" key="5">
    <source>
        <dbReference type="ARBA" id="ARBA00022840"/>
    </source>
</evidence>
<dbReference type="GO" id="GO:0000226">
    <property type="term" value="P:microtubule cytoskeleton organization"/>
    <property type="evidence" value="ECO:0007669"/>
    <property type="project" value="TreeGrafter"/>
</dbReference>
<dbReference type="PANTHER" id="PTHR24346">
    <property type="entry name" value="MAP/MICROTUBULE AFFINITY-REGULATING KINASE"/>
    <property type="match status" value="1"/>
</dbReference>